<organism evidence="1 2">
    <name type="scientific">Ramlibacter montanisoli</name>
    <dbReference type="NCBI Taxonomy" id="2732512"/>
    <lineage>
        <taxon>Bacteria</taxon>
        <taxon>Pseudomonadati</taxon>
        <taxon>Pseudomonadota</taxon>
        <taxon>Betaproteobacteria</taxon>
        <taxon>Burkholderiales</taxon>
        <taxon>Comamonadaceae</taxon>
        <taxon>Ramlibacter</taxon>
    </lineage>
</organism>
<dbReference type="EMBL" id="JABFCS010000001">
    <property type="protein sequence ID" value="NNU44603.1"/>
    <property type="molecule type" value="Genomic_DNA"/>
</dbReference>
<gene>
    <name evidence="1" type="ORF">HK415_17740</name>
</gene>
<evidence type="ECO:0000313" key="2">
    <source>
        <dbReference type="Proteomes" id="UP000552954"/>
    </source>
</evidence>
<dbReference type="InterPro" id="IPR032720">
    <property type="entry name" value="Cys_rich_CWC"/>
</dbReference>
<reference evidence="1 2" key="2">
    <citation type="submission" date="2020-06" db="EMBL/GenBank/DDBJ databases">
        <title>Ramlibacter rhizophilus sp. nov., isolated from rhizosphere soil of national flower Mugunghwa from South Korea.</title>
        <authorList>
            <person name="Zheng-Fei Y."/>
            <person name="Huan T."/>
        </authorList>
    </citation>
    <scope>NUCLEOTIDE SEQUENCE [LARGE SCALE GENOMIC DNA]</scope>
    <source>
        <strain evidence="1 2">B156</strain>
    </source>
</reference>
<sequence length="50" mass="5287">MELERETGVALGPCWCTRVEFDAGLLARVPQPAQRLACICAACARGNAPA</sequence>
<name>A0A849KKY6_9BURK</name>
<dbReference type="Pfam" id="PF14375">
    <property type="entry name" value="Cys_rich_CWC"/>
    <property type="match status" value="1"/>
</dbReference>
<evidence type="ECO:0000313" key="1">
    <source>
        <dbReference type="EMBL" id="NNU44603.1"/>
    </source>
</evidence>
<comment type="caution">
    <text evidence="1">The sequence shown here is derived from an EMBL/GenBank/DDBJ whole genome shotgun (WGS) entry which is preliminary data.</text>
</comment>
<reference evidence="1 2" key="1">
    <citation type="submission" date="2020-05" db="EMBL/GenBank/DDBJ databases">
        <authorList>
            <person name="Khan S.A."/>
            <person name="Jeon C.O."/>
            <person name="Chun B.H."/>
        </authorList>
    </citation>
    <scope>NUCLEOTIDE SEQUENCE [LARGE SCALE GENOMIC DNA]</scope>
    <source>
        <strain evidence="1 2">B156</strain>
    </source>
</reference>
<accession>A0A849KKY6</accession>
<dbReference type="AlphaFoldDB" id="A0A849KKY6"/>
<keyword evidence="2" id="KW-1185">Reference proteome</keyword>
<proteinExistence type="predicted"/>
<dbReference type="Proteomes" id="UP000552954">
    <property type="component" value="Unassembled WGS sequence"/>
</dbReference>
<protein>
    <submittedName>
        <fullName evidence="1">Cysteine-rich CWC family protein</fullName>
    </submittedName>
</protein>
<dbReference type="RefSeq" id="WP_171563542.1">
    <property type="nucleotide sequence ID" value="NZ_JABFCS010000001.1"/>
</dbReference>